<gene>
    <name evidence="7" type="ORF">DLAC_00042</name>
</gene>
<dbReference type="STRING" id="361077.A0A152A8M3"/>
<accession>A0A152A8M3</accession>
<dbReference type="OrthoDB" id="438495at2759"/>
<dbReference type="InterPro" id="IPR013657">
    <property type="entry name" value="SCL35B1-4/HUT1"/>
</dbReference>
<feature type="transmembrane region" description="Helical" evidence="6">
    <location>
        <begin position="309"/>
        <end position="329"/>
    </location>
</feature>
<dbReference type="OMA" id="YPYVYGV"/>
<name>A0A152A8M3_TIELA</name>
<keyword evidence="3 6" id="KW-0812">Transmembrane</keyword>
<dbReference type="GO" id="GO:0005789">
    <property type="term" value="C:endoplasmic reticulum membrane"/>
    <property type="evidence" value="ECO:0007669"/>
    <property type="project" value="TreeGrafter"/>
</dbReference>
<feature type="transmembrane region" description="Helical" evidence="6">
    <location>
        <begin position="134"/>
        <end position="155"/>
    </location>
</feature>
<dbReference type="PANTHER" id="PTHR10778">
    <property type="entry name" value="SOLUTE CARRIER FAMILY 35 MEMBER B"/>
    <property type="match status" value="1"/>
</dbReference>
<feature type="transmembrane region" description="Helical" evidence="6">
    <location>
        <begin position="272"/>
        <end position="288"/>
    </location>
</feature>
<evidence type="ECO:0000313" key="7">
    <source>
        <dbReference type="EMBL" id="KYR02600.1"/>
    </source>
</evidence>
<evidence type="ECO:0000256" key="5">
    <source>
        <dbReference type="ARBA" id="ARBA00023136"/>
    </source>
</evidence>
<dbReference type="EMBL" id="LODT01000001">
    <property type="protein sequence ID" value="KYR02600.1"/>
    <property type="molecule type" value="Genomic_DNA"/>
</dbReference>
<comment type="caution">
    <text evidence="7">The sequence shown here is derived from an EMBL/GenBank/DDBJ whole genome shotgun (WGS) entry which is preliminary data.</text>
</comment>
<dbReference type="Pfam" id="PF08449">
    <property type="entry name" value="UAA"/>
    <property type="match status" value="1"/>
</dbReference>
<keyword evidence="2" id="KW-0813">Transport</keyword>
<comment type="subcellular location">
    <subcellularLocation>
        <location evidence="1">Membrane</location>
        <topology evidence="1">Multi-pass membrane protein</topology>
    </subcellularLocation>
</comment>
<feature type="transmembrane region" description="Helical" evidence="6">
    <location>
        <begin position="344"/>
        <end position="365"/>
    </location>
</feature>
<organism evidence="7 8">
    <name type="scientific">Tieghemostelium lacteum</name>
    <name type="common">Slime mold</name>
    <name type="synonym">Dictyostelium lacteum</name>
    <dbReference type="NCBI Taxonomy" id="361077"/>
    <lineage>
        <taxon>Eukaryota</taxon>
        <taxon>Amoebozoa</taxon>
        <taxon>Evosea</taxon>
        <taxon>Eumycetozoa</taxon>
        <taxon>Dictyostelia</taxon>
        <taxon>Dictyosteliales</taxon>
        <taxon>Raperosteliaceae</taxon>
        <taxon>Tieghemostelium</taxon>
    </lineage>
</organism>
<proteinExistence type="predicted"/>
<evidence type="ECO:0000256" key="1">
    <source>
        <dbReference type="ARBA" id="ARBA00004141"/>
    </source>
</evidence>
<dbReference type="Proteomes" id="UP000076078">
    <property type="component" value="Unassembled WGS sequence"/>
</dbReference>
<dbReference type="InParanoid" id="A0A152A8M3"/>
<sequence length="439" mass="50396">MDMTNFTDNRYADVLTINSRDDLRITSPKLLANHNDNLHYPFYQETVGSAISTSKSRNSPTIGSGLLKDVIKSTYNISIKSPQQYSITNNNNNNNNKYRKYNKNIFILSCYVIFLYLLYGYLQEYLFKKQKANFFSIYSFSQFFVSFLFSLIDILKSNHFQLKSSSVGEFTNESLSTTRNHFKKIIKLLSIKKIKLYSMLSMVLLLTKVLGNESLRFLNYKTKVLFQTSKIIPVMLIGGIIFKRSYSKTDYISVLTMILGLIFFTIGDSFDSLFSFFGLVLVLVYIIVESLKSLLYEKILRESSSELELSLFTNLFGIFMSMPLLLFSGEVHSSIGFLWENKLILFYLLCFISLGYYANIAFLNLMKITDAFFANLISAFRKFLTIVISFLIFKDTMYTYHIVGVIIFFCGLGIEISQKSATSSTTTSSKNSINIKSKI</sequence>
<protein>
    <submittedName>
        <fullName evidence="7">RhoGAP domain-containing protein</fullName>
    </submittedName>
</protein>
<dbReference type="GO" id="GO:0046964">
    <property type="term" value="F:3'-phosphoadenosine 5'-phosphosulfate transmembrane transporter activity"/>
    <property type="evidence" value="ECO:0007669"/>
    <property type="project" value="TreeGrafter"/>
</dbReference>
<keyword evidence="5 6" id="KW-0472">Membrane</keyword>
<feature type="transmembrane region" description="Helical" evidence="6">
    <location>
        <begin position="105"/>
        <end position="122"/>
    </location>
</feature>
<evidence type="ECO:0000256" key="2">
    <source>
        <dbReference type="ARBA" id="ARBA00022448"/>
    </source>
</evidence>
<feature type="transmembrane region" description="Helical" evidence="6">
    <location>
        <begin position="372"/>
        <end position="392"/>
    </location>
</feature>
<evidence type="ECO:0000256" key="3">
    <source>
        <dbReference type="ARBA" id="ARBA00022692"/>
    </source>
</evidence>
<dbReference type="AlphaFoldDB" id="A0A152A8M3"/>
<reference evidence="7 8" key="1">
    <citation type="submission" date="2015-12" db="EMBL/GenBank/DDBJ databases">
        <title>Dictyostelia acquired genes for synthesis and detection of signals that induce cell-type specialization by lateral gene transfer from prokaryotes.</title>
        <authorList>
            <person name="Gloeckner G."/>
            <person name="Schaap P."/>
        </authorList>
    </citation>
    <scope>NUCLEOTIDE SEQUENCE [LARGE SCALE GENOMIC DNA]</scope>
    <source>
        <strain evidence="7 8">TK</strain>
    </source>
</reference>
<dbReference type="PANTHER" id="PTHR10778:SF8">
    <property type="entry name" value="ADENOSINE 3'-PHOSPHO 5'-PHOSPHOSULFATE TRANSPORTER 2"/>
    <property type="match status" value="1"/>
</dbReference>
<evidence type="ECO:0000313" key="8">
    <source>
        <dbReference type="Proteomes" id="UP000076078"/>
    </source>
</evidence>
<feature type="transmembrane region" description="Helical" evidence="6">
    <location>
        <begin position="398"/>
        <end position="416"/>
    </location>
</feature>
<dbReference type="GO" id="GO:0000139">
    <property type="term" value="C:Golgi membrane"/>
    <property type="evidence" value="ECO:0007669"/>
    <property type="project" value="TreeGrafter"/>
</dbReference>
<feature type="transmembrane region" description="Helical" evidence="6">
    <location>
        <begin position="249"/>
        <end position="266"/>
    </location>
</feature>
<keyword evidence="8" id="KW-1185">Reference proteome</keyword>
<keyword evidence="4 6" id="KW-1133">Transmembrane helix</keyword>
<evidence type="ECO:0000256" key="6">
    <source>
        <dbReference type="SAM" id="Phobius"/>
    </source>
</evidence>
<evidence type="ECO:0000256" key="4">
    <source>
        <dbReference type="ARBA" id="ARBA00022989"/>
    </source>
</evidence>